<name>A0A2X0WZ54_9GAMM</name>
<evidence type="ECO:0000313" key="7">
    <source>
        <dbReference type="EMBL" id="SPT70821.1"/>
    </source>
</evidence>
<dbReference type="SUPFAM" id="SSF111369">
    <property type="entry name" value="HlyD-like secretion proteins"/>
    <property type="match status" value="1"/>
</dbReference>
<dbReference type="GO" id="GO:0030313">
    <property type="term" value="C:cell envelope"/>
    <property type="evidence" value="ECO:0007669"/>
    <property type="project" value="UniProtKB-SubCell"/>
</dbReference>
<evidence type="ECO:0000313" key="8">
    <source>
        <dbReference type="Proteomes" id="UP000250086"/>
    </source>
</evidence>
<comment type="subcellular location">
    <subcellularLocation>
        <location evidence="1">Cell membrane</location>
    </subcellularLocation>
</comment>
<dbReference type="Gene3D" id="6.10.140.1990">
    <property type="match status" value="1"/>
</dbReference>
<organism evidence="7 8">
    <name type="scientific">Anaerobiospirillum thomasii</name>
    <dbReference type="NCBI Taxonomy" id="179995"/>
    <lineage>
        <taxon>Bacteria</taxon>
        <taxon>Pseudomonadati</taxon>
        <taxon>Pseudomonadota</taxon>
        <taxon>Gammaproteobacteria</taxon>
        <taxon>Aeromonadales</taxon>
        <taxon>Succinivibrionaceae</taxon>
        <taxon>Anaerobiospirillum</taxon>
    </lineage>
</organism>
<dbReference type="Gene3D" id="2.40.30.170">
    <property type="match status" value="1"/>
</dbReference>
<evidence type="ECO:0000256" key="1">
    <source>
        <dbReference type="ARBA" id="ARBA00004236"/>
    </source>
</evidence>
<dbReference type="Proteomes" id="UP000250086">
    <property type="component" value="Unassembled WGS sequence"/>
</dbReference>
<feature type="coiled-coil region" evidence="4">
    <location>
        <begin position="155"/>
        <end position="189"/>
    </location>
</feature>
<evidence type="ECO:0000259" key="5">
    <source>
        <dbReference type="Pfam" id="PF25917"/>
    </source>
</evidence>
<dbReference type="InterPro" id="IPR058625">
    <property type="entry name" value="MdtA-like_BSH"/>
</dbReference>
<dbReference type="Gene3D" id="2.40.50.100">
    <property type="match status" value="1"/>
</dbReference>
<comment type="similarity">
    <text evidence="2">Belongs to the membrane fusion protein (MFP) (TC 8.A.1) family.</text>
</comment>
<dbReference type="GO" id="GO:1990195">
    <property type="term" value="C:macrolide transmembrane transporter complex"/>
    <property type="evidence" value="ECO:0007669"/>
    <property type="project" value="InterPro"/>
</dbReference>
<dbReference type="InterPro" id="IPR030190">
    <property type="entry name" value="MacA_alpha-hairpin_sf"/>
</dbReference>
<dbReference type="PANTHER" id="PTHR30469:SF33">
    <property type="entry name" value="SLR1207 PROTEIN"/>
    <property type="match status" value="1"/>
</dbReference>
<evidence type="ECO:0000256" key="4">
    <source>
        <dbReference type="SAM" id="Coils"/>
    </source>
</evidence>
<dbReference type="Pfam" id="PF25917">
    <property type="entry name" value="BSH_RND"/>
    <property type="match status" value="1"/>
</dbReference>
<evidence type="ECO:0000259" key="6">
    <source>
        <dbReference type="Pfam" id="PF25944"/>
    </source>
</evidence>
<protein>
    <submittedName>
        <fullName evidence="7">Macrolide-specific efflux protein macA</fullName>
    </submittedName>
</protein>
<accession>A0A2X0WZ54</accession>
<dbReference type="AlphaFoldDB" id="A0A2X0WZ54"/>
<dbReference type="GO" id="GO:0019898">
    <property type="term" value="C:extrinsic component of membrane"/>
    <property type="evidence" value="ECO:0007669"/>
    <property type="project" value="InterPro"/>
</dbReference>
<dbReference type="GO" id="GO:1990281">
    <property type="term" value="C:efflux pump complex"/>
    <property type="evidence" value="ECO:0007669"/>
    <property type="project" value="TreeGrafter"/>
</dbReference>
<dbReference type="PANTHER" id="PTHR30469">
    <property type="entry name" value="MULTIDRUG RESISTANCE PROTEIN MDTA"/>
    <property type="match status" value="1"/>
</dbReference>
<dbReference type="EMBL" id="UAPV01000001">
    <property type="protein sequence ID" value="SPT70821.1"/>
    <property type="molecule type" value="Genomic_DNA"/>
</dbReference>
<keyword evidence="8" id="KW-1185">Reference proteome</keyword>
<sequence length="406" mass="44968">MTDMHAHMKSFILKHKIKVMAALLLLIPAIYGLYQGFFRQEPDVYMLIEPQRRDIEHKVFATGVLSGAHEVDVGAQVSGQIKEIYVTLGQKVRAGDMLCLIDPKTQENRLKSARAQKKLILAQIKAQKATVKKLSLDRKRQLELKKIDAVSDKSLEEVVASYEIAMARLEELEAQLTQSDLEIENATTNIGYTQIRAPIDGSVYAIPVKLGQTVNANQSTPTLIKIANLDTMVLEAEISEADVINVKTGLKSRFSVLGMPGVFFDARLTNIDLAPKSSQEANSSSLGSQNATSQAVYYNALLEVDNKDNLLRLDMTAQVEILIDSVHNVMSLPLSAIRSDDYKGHGTVYILKGEEVFSKDVVLGLRDEQYIEIKSGLDGSESVVLGDDVKSSQKEVMSKMRKVRML</sequence>
<proteinExistence type="inferred from homology"/>
<dbReference type="InterPro" id="IPR006143">
    <property type="entry name" value="RND_pump_MFP"/>
</dbReference>
<feature type="domain" description="Multidrug resistance protein MdtA-like beta-barrel" evidence="6">
    <location>
        <begin position="231"/>
        <end position="324"/>
    </location>
</feature>
<evidence type="ECO:0000256" key="3">
    <source>
        <dbReference type="ARBA" id="ARBA00023054"/>
    </source>
</evidence>
<dbReference type="Gene3D" id="2.40.420.20">
    <property type="match status" value="1"/>
</dbReference>
<evidence type="ECO:0000256" key="2">
    <source>
        <dbReference type="ARBA" id="ARBA00009477"/>
    </source>
</evidence>
<dbReference type="Pfam" id="PF25944">
    <property type="entry name" value="Beta-barrel_RND"/>
    <property type="match status" value="1"/>
</dbReference>
<dbReference type="InterPro" id="IPR058626">
    <property type="entry name" value="MdtA-like_b-barrel"/>
</dbReference>
<reference evidence="7 8" key="1">
    <citation type="submission" date="2018-06" db="EMBL/GenBank/DDBJ databases">
        <authorList>
            <consortium name="Pathogen Informatics"/>
            <person name="Doyle S."/>
        </authorList>
    </citation>
    <scope>NUCLEOTIDE SEQUENCE [LARGE SCALE GENOMIC DNA]</scope>
    <source>
        <strain evidence="7 8">NCTC13093</strain>
    </source>
</reference>
<dbReference type="GO" id="GO:1990961">
    <property type="term" value="P:xenobiotic detoxification by transmembrane export across the plasma membrane"/>
    <property type="evidence" value="ECO:0007669"/>
    <property type="project" value="InterPro"/>
</dbReference>
<gene>
    <name evidence="7" type="primary">macA</name>
    <name evidence="7" type="ORF">NCTC13093_02245</name>
</gene>
<dbReference type="GO" id="GO:0015562">
    <property type="term" value="F:efflux transmembrane transporter activity"/>
    <property type="evidence" value="ECO:0007669"/>
    <property type="project" value="TreeGrafter"/>
</dbReference>
<feature type="domain" description="Multidrug resistance protein MdtA-like barrel-sandwich hybrid" evidence="5">
    <location>
        <begin position="70"/>
        <end position="224"/>
    </location>
</feature>
<dbReference type="NCBIfam" id="TIGR01730">
    <property type="entry name" value="RND_mfp"/>
    <property type="match status" value="1"/>
</dbReference>
<keyword evidence="3 4" id="KW-0175">Coiled coil</keyword>